<dbReference type="EMBL" id="BMFW01000004">
    <property type="protein sequence ID" value="GGH93149.1"/>
    <property type="molecule type" value="Genomic_DNA"/>
</dbReference>
<name>A0ABQ2ANW0_9MICC</name>
<sequence>MRGLVQVNGSQSDERGAVSVIVAVMLVALLGFAAIAVDVSMMYAERTQLHNGADAAALAIAQKCAKSTADADCISTSSLAAGLANKNANDGLSNLKSVTIDQTGRTVAVTAGAQEAGGVPNQVSLFFARALGISSAEVNASASAQWGTPSKGPAILPLAIAYCKLDIPAGGTTGSVQVLEQSVNGCGGLPGGFGWITTSGSQCSVTMTAGQANNPGIWFASDPGASAPTICTAADFSQMNDQTVLLPLYDVATGTGSSGKFYVKGFAAFHVTGYQFANYSWTAGGNVQNKTIRGYFVKFVSLAQAFELGNVPNYEASIVRLTP</sequence>
<protein>
    <recommendedName>
        <fullName evidence="2">Putative Flp pilus-assembly TadG-like N-terminal domain-containing protein</fullName>
    </recommendedName>
</protein>
<dbReference type="InterPro" id="IPR028087">
    <property type="entry name" value="Tad_N"/>
</dbReference>
<evidence type="ECO:0000259" key="2">
    <source>
        <dbReference type="Pfam" id="PF13400"/>
    </source>
</evidence>
<feature type="transmembrane region" description="Helical" evidence="1">
    <location>
        <begin position="16"/>
        <end position="37"/>
    </location>
</feature>
<comment type="caution">
    <text evidence="3">The sequence shown here is derived from an EMBL/GenBank/DDBJ whole genome shotgun (WGS) entry which is preliminary data.</text>
</comment>
<evidence type="ECO:0000313" key="4">
    <source>
        <dbReference type="Proteomes" id="UP000643279"/>
    </source>
</evidence>
<accession>A0ABQ2ANW0</accession>
<keyword evidence="1" id="KW-0812">Transmembrane</keyword>
<reference evidence="4" key="1">
    <citation type="journal article" date="2019" name="Int. J. Syst. Evol. Microbiol.">
        <title>The Global Catalogue of Microorganisms (GCM) 10K type strain sequencing project: providing services to taxonomists for standard genome sequencing and annotation.</title>
        <authorList>
            <consortium name="The Broad Institute Genomics Platform"/>
            <consortium name="The Broad Institute Genome Sequencing Center for Infectious Disease"/>
            <person name="Wu L."/>
            <person name="Ma J."/>
        </authorList>
    </citation>
    <scope>NUCLEOTIDE SEQUENCE [LARGE SCALE GENOMIC DNA]</scope>
    <source>
        <strain evidence="4">CGMCC 1.12778</strain>
    </source>
</reference>
<proteinExistence type="predicted"/>
<keyword evidence="4" id="KW-1185">Reference proteome</keyword>
<dbReference type="Proteomes" id="UP000643279">
    <property type="component" value="Unassembled WGS sequence"/>
</dbReference>
<gene>
    <name evidence="3" type="ORF">GCM10007170_13350</name>
</gene>
<keyword evidence="1" id="KW-1133">Transmembrane helix</keyword>
<keyword evidence="1" id="KW-0472">Membrane</keyword>
<evidence type="ECO:0000256" key="1">
    <source>
        <dbReference type="SAM" id="Phobius"/>
    </source>
</evidence>
<dbReference type="Pfam" id="PF13400">
    <property type="entry name" value="Tad"/>
    <property type="match status" value="1"/>
</dbReference>
<feature type="domain" description="Putative Flp pilus-assembly TadG-like N-terminal" evidence="2">
    <location>
        <begin position="16"/>
        <end position="59"/>
    </location>
</feature>
<organism evidence="3 4">
    <name type="scientific">Arthrobacter liuii</name>
    <dbReference type="NCBI Taxonomy" id="1476996"/>
    <lineage>
        <taxon>Bacteria</taxon>
        <taxon>Bacillati</taxon>
        <taxon>Actinomycetota</taxon>
        <taxon>Actinomycetes</taxon>
        <taxon>Micrococcales</taxon>
        <taxon>Micrococcaceae</taxon>
        <taxon>Arthrobacter</taxon>
    </lineage>
</organism>
<evidence type="ECO:0000313" key="3">
    <source>
        <dbReference type="EMBL" id="GGH93149.1"/>
    </source>
</evidence>